<evidence type="ECO:0000256" key="18">
    <source>
        <dbReference type="ARBA" id="ARBA00048914"/>
    </source>
</evidence>
<evidence type="ECO:0000256" key="8">
    <source>
        <dbReference type="ARBA" id="ARBA00022618"/>
    </source>
</evidence>
<dbReference type="EMBL" id="DTMF01000036">
    <property type="protein sequence ID" value="HGF33012.1"/>
    <property type="molecule type" value="Genomic_DNA"/>
</dbReference>
<feature type="active site" evidence="19">
    <location>
        <position position="192"/>
    </location>
</feature>
<name>A0A7C3Z9U8_9BACT</name>
<comment type="caution">
    <text evidence="19">Lacks conserved residue(s) required for the propagation of feature annotation.</text>
</comment>
<evidence type="ECO:0000256" key="16">
    <source>
        <dbReference type="ARBA" id="ARBA00023316"/>
    </source>
</evidence>
<comment type="catalytic activity">
    <reaction evidence="18 19">
        <text>UDP-N-acetyl-alpha-D-muramate + NADP(+) = UDP-N-acetyl-3-O-(1-carboxyvinyl)-alpha-D-glucosamine + NADPH + H(+)</text>
        <dbReference type="Rhea" id="RHEA:12248"/>
        <dbReference type="ChEBI" id="CHEBI:15378"/>
        <dbReference type="ChEBI" id="CHEBI:57783"/>
        <dbReference type="ChEBI" id="CHEBI:58349"/>
        <dbReference type="ChEBI" id="CHEBI:68483"/>
        <dbReference type="ChEBI" id="CHEBI:70757"/>
        <dbReference type="EC" id="1.3.1.98"/>
    </reaction>
</comment>
<evidence type="ECO:0000256" key="15">
    <source>
        <dbReference type="ARBA" id="ARBA00023306"/>
    </source>
</evidence>
<organism evidence="21">
    <name type="scientific">Desulfobacca acetoxidans</name>
    <dbReference type="NCBI Taxonomy" id="60893"/>
    <lineage>
        <taxon>Bacteria</taxon>
        <taxon>Pseudomonadati</taxon>
        <taxon>Thermodesulfobacteriota</taxon>
        <taxon>Desulfobaccia</taxon>
        <taxon>Desulfobaccales</taxon>
        <taxon>Desulfobaccaceae</taxon>
        <taxon>Desulfobacca</taxon>
    </lineage>
</organism>
<dbReference type="SUPFAM" id="SSF56176">
    <property type="entry name" value="FAD-binding/transporter-associated domain-like"/>
    <property type="match status" value="1"/>
</dbReference>
<evidence type="ECO:0000256" key="4">
    <source>
        <dbReference type="ARBA" id="ARBA00004752"/>
    </source>
</evidence>
<keyword evidence="11 19" id="KW-0521">NADP</keyword>
<dbReference type="InterPro" id="IPR036635">
    <property type="entry name" value="MurB_C_sf"/>
</dbReference>
<keyword evidence="9 19" id="KW-0285">Flavoprotein</keyword>
<proteinExistence type="inferred from homology"/>
<reference evidence="21" key="1">
    <citation type="journal article" date="2020" name="mSystems">
        <title>Genome- and Community-Level Interaction Insights into Carbon Utilization and Element Cycling Functions of Hydrothermarchaeota in Hydrothermal Sediment.</title>
        <authorList>
            <person name="Zhou Z."/>
            <person name="Liu Y."/>
            <person name="Xu W."/>
            <person name="Pan J."/>
            <person name="Luo Z.H."/>
            <person name="Li M."/>
        </authorList>
    </citation>
    <scope>NUCLEOTIDE SEQUENCE [LARGE SCALE GENOMIC DNA]</scope>
    <source>
        <strain evidence="21">SpSt-897</strain>
    </source>
</reference>
<dbReference type="InterPro" id="IPR016169">
    <property type="entry name" value="FAD-bd_PCMH_sub2"/>
</dbReference>
<dbReference type="InterPro" id="IPR011601">
    <property type="entry name" value="MurB_C"/>
</dbReference>
<dbReference type="UniPathway" id="UPA00219"/>
<keyword evidence="13 19" id="KW-0573">Peptidoglycan synthesis</keyword>
<sequence>MASSGSFPESFERTQMTIRPQADPDLWGGVKGPVYAGQPLAPLTTWKIGGPAEFLAVPQDLEDVFALQRVAAHRGWPLFFLGRGSNVLIADHGLPGITLHLARSFQKIERLGDSIRVGAGLALPRLAKTMAAWGQGGFEFLAGIPGTVGAAVRLNAGAFGRSLGQVLKRVWVVTPALELKELTVAELAPGYRSSRLLQLPQWLVVEAEFVLPEEVSPEVIRRRLRDILKERRARQPSHPRTCGRVFKNPLGGPPAGRLIEEAGWKGRSYGAAQVSRKHANFILNRGGATAAEVAALMAAIEESVEQRFGIRLEREVVFLPQAVLAK</sequence>
<dbReference type="Pfam" id="PF01565">
    <property type="entry name" value="FAD_binding_4"/>
    <property type="match status" value="1"/>
</dbReference>
<comment type="caution">
    <text evidence="21">The sequence shown here is derived from an EMBL/GenBank/DDBJ whole genome shotgun (WGS) entry which is preliminary data.</text>
</comment>
<dbReference type="GO" id="GO:0071555">
    <property type="term" value="P:cell wall organization"/>
    <property type="evidence" value="ECO:0007669"/>
    <property type="project" value="UniProtKB-KW"/>
</dbReference>
<dbReference type="GO" id="GO:0008762">
    <property type="term" value="F:UDP-N-acetylmuramate dehydrogenase activity"/>
    <property type="evidence" value="ECO:0007669"/>
    <property type="project" value="UniProtKB-UniRule"/>
</dbReference>
<gene>
    <name evidence="19 21" type="primary">murB</name>
    <name evidence="21" type="ORF">ENW96_01305</name>
</gene>
<comment type="subcellular location">
    <subcellularLocation>
        <location evidence="3 19">Cytoplasm</location>
    </subcellularLocation>
</comment>
<dbReference type="EC" id="1.3.1.98" evidence="5 19"/>
<dbReference type="GO" id="GO:0005829">
    <property type="term" value="C:cytosol"/>
    <property type="evidence" value="ECO:0007669"/>
    <property type="project" value="TreeGrafter"/>
</dbReference>
<keyword evidence="8 19" id="KW-0132">Cell division</keyword>
<dbReference type="Gene3D" id="3.30.465.10">
    <property type="match status" value="1"/>
</dbReference>
<dbReference type="InterPro" id="IPR016167">
    <property type="entry name" value="FAD-bd_PCMH_sub1"/>
</dbReference>
<evidence type="ECO:0000256" key="1">
    <source>
        <dbReference type="ARBA" id="ARBA00001974"/>
    </source>
</evidence>
<evidence type="ECO:0000256" key="5">
    <source>
        <dbReference type="ARBA" id="ARBA00012518"/>
    </source>
</evidence>
<evidence type="ECO:0000256" key="19">
    <source>
        <dbReference type="HAMAP-Rule" id="MF_00037"/>
    </source>
</evidence>
<keyword evidence="14 19" id="KW-0560">Oxidoreductase</keyword>
<dbReference type="InterPro" id="IPR036318">
    <property type="entry name" value="FAD-bd_PCMH-like_sf"/>
</dbReference>
<feature type="domain" description="FAD-binding PCMH-type" evidence="20">
    <location>
        <begin position="47"/>
        <end position="214"/>
    </location>
</feature>
<evidence type="ECO:0000256" key="7">
    <source>
        <dbReference type="ARBA" id="ARBA00022490"/>
    </source>
</evidence>
<dbReference type="GO" id="GO:0008360">
    <property type="term" value="P:regulation of cell shape"/>
    <property type="evidence" value="ECO:0007669"/>
    <property type="project" value="UniProtKB-KW"/>
</dbReference>
<evidence type="ECO:0000256" key="3">
    <source>
        <dbReference type="ARBA" id="ARBA00004496"/>
    </source>
</evidence>
<evidence type="ECO:0000256" key="17">
    <source>
        <dbReference type="ARBA" id="ARBA00031026"/>
    </source>
</evidence>
<feature type="active site" evidence="19">
    <location>
        <position position="315"/>
    </location>
</feature>
<evidence type="ECO:0000259" key="20">
    <source>
        <dbReference type="PROSITE" id="PS51387"/>
    </source>
</evidence>
<comment type="cofactor">
    <cofactor evidence="1 19">
        <name>FAD</name>
        <dbReference type="ChEBI" id="CHEBI:57692"/>
    </cofactor>
</comment>
<dbReference type="GO" id="GO:0051301">
    <property type="term" value="P:cell division"/>
    <property type="evidence" value="ECO:0007669"/>
    <property type="project" value="UniProtKB-KW"/>
</dbReference>
<dbReference type="PANTHER" id="PTHR21071:SF4">
    <property type="entry name" value="UDP-N-ACETYLENOLPYRUVOYLGLUCOSAMINE REDUCTASE"/>
    <property type="match status" value="1"/>
</dbReference>
<evidence type="ECO:0000256" key="9">
    <source>
        <dbReference type="ARBA" id="ARBA00022630"/>
    </source>
</evidence>
<evidence type="ECO:0000256" key="6">
    <source>
        <dbReference type="ARBA" id="ARBA00015188"/>
    </source>
</evidence>
<dbReference type="PANTHER" id="PTHR21071">
    <property type="entry name" value="UDP-N-ACETYLENOLPYRUVOYLGLUCOSAMINE REDUCTASE"/>
    <property type="match status" value="1"/>
</dbReference>
<dbReference type="GO" id="GO:0071949">
    <property type="term" value="F:FAD binding"/>
    <property type="evidence" value="ECO:0007669"/>
    <property type="project" value="InterPro"/>
</dbReference>
<accession>A0A7C3Z9U8</accession>
<evidence type="ECO:0000256" key="14">
    <source>
        <dbReference type="ARBA" id="ARBA00023002"/>
    </source>
</evidence>
<evidence type="ECO:0000313" key="21">
    <source>
        <dbReference type="EMBL" id="HGF33012.1"/>
    </source>
</evidence>
<protein>
    <recommendedName>
        <fullName evidence="6 19">UDP-N-acetylenolpyruvoylglucosamine reductase</fullName>
        <ecNumber evidence="5 19">1.3.1.98</ecNumber>
    </recommendedName>
    <alternativeName>
        <fullName evidence="17 19">UDP-N-acetylmuramate dehydrogenase</fullName>
    </alternativeName>
</protein>
<dbReference type="NCBIfam" id="TIGR00179">
    <property type="entry name" value="murB"/>
    <property type="match status" value="1"/>
</dbReference>
<dbReference type="Pfam" id="PF02873">
    <property type="entry name" value="MurB_C"/>
    <property type="match status" value="1"/>
</dbReference>
<evidence type="ECO:0000256" key="12">
    <source>
        <dbReference type="ARBA" id="ARBA00022960"/>
    </source>
</evidence>
<evidence type="ECO:0000256" key="13">
    <source>
        <dbReference type="ARBA" id="ARBA00022984"/>
    </source>
</evidence>
<keyword evidence="15 19" id="KW-0131">Cell cycle</keyword>
<dbReference type="InterPro" id="IPR003170">
    <property type="entry name" value="MurB"/>
</dbReference>
<comment type="pathway">
    <text evidence="4 19">Cell wall biogenesis; peptidoglycan biosynthesis.</text>
</comment>
<comment type="similarity">
    <text evidence="19">Belongs to the MurB family.</text>
</comment>
<dbReference type="NCBIfam" id="NF010480">
    <property type="entry name" value="PRK13905.1"/>
    <property type="match status" value="1"/>
</dbReference>
<dbReference type="SUPFAM" id="SSF56194">
    <property type="entry name" value="Uridine diphospho-N-Acetylenolpyruvylglucosamine reductase, MurB, C-terminal domain"/>
    <property type="match status" value="1"/>
</dbReference>
<evidence type="ECO:0000256" key="11">
    <source>
        <dbReference type="ARBA" id="ARBA00022857"/>
    </source>
</evidence>
<evidence type="ECO:0000256" key="10">
    <source>
        <dbReference type="ARBA" id="ARBA00022827"/>
    </source>
</evidence>
<dbReference type="InterPro" id="IPR006094">
    <property type="entry name" value="Oxid_FAD_bind_N"/>
</dbReference>
<dbReference type="HAMAP" id="MF_00037">
    <property type="entry name" value="MurB"/>
    <property type="match status" value="1"/>
</dbReference>
<keyword evidence="7 19" id="KW-0963">Cytoplasm</keyword>
<keyword evidence="16 19" id="KW-0961">Cell wall biogenesis/degradation</keyword>
<keyword evidence="12 19" id="KW-0133">Cell shape</keyword>
<dbReference type="InterPro" id="IPR016166">
    <property type="entry name" value="FAD-bd_PCMH"/>
</dbReference>
<dbReference type="Gene3D" id="3.90.78.10">
    <property type="entry name" value="UDP-N-acetylenolpyruvoylglucosamine reductase, C-terminal domain"/>
    <property type="match status" value="1"/>
</dbReference>
<evidence type="ECO:0000256" key="2">
    <source>
        <dbReference type="ARBA" id="ARBA00003921"/>
    </source>
</evidence>
<keyword evidence="10 19" id="KW-0274">FAD</keyword>
<dbReference type="AlphaFoldDB" id="A0A7C3Z9U8"/>
<dbReference type="GO" id="GO:0009252">
    <property type="term" value="P:peptidoglycan biosynthetic process"/>
    <property type="evidence" value="ECO:0007669"/>
    <property type="project" value="UniProtKB-UniRule"/>
</dbReference>
<dbReference type="PROSITE" id="PS51387">
    <property type="entry name" value="FAD_PCMH"/>
    <property type="match status" value="1"/>
</dbReference>
<dbReference type="Gene3D" id="3.30.43.10">
    <property type="entry name" value="Uridine Diphospho-n-acetylenolpyruvylglucosamine Reductase, domain 2"/>
    <property type="match status" value="1"/>
</dbReference>
<comment type="function">
    <text evidence="2 19">Cell wall formation.</text>
</comment>